<name>A0ABQ4SJJ3_9HYPH</name>
<dbReference type="RefSeq" id="WP_238239292.1">
    <property type="nucleotide sequence ID" value="NZ_BPQQ01000058.1"/>
</dbReference>
<sequence length="407" mass="42344">MSGSFRRRGMPCAATLLAGLFLIHPALAGPAPDRARSTARVEFTAADLAAAKPEGLPASVRLAGDDPQAYRAFLAAAPQAGAAPWLALSGGGENGAFAAGLLKGWSQAGTRPDFGVVTGVSTGALIAPFAFAGRRYDAALQQAYTEVSAADVFEFGGSGESLTDTWPLKRQIERSVTPALLADVAGEHRKGRRLLVVTTEIDSGRPVLWDMGAIAAAGGPSALKLFREVMLASAAIPGVFPPVMIDAEGPGGKRFQEMHADGGTTAPFFVAPGRAILGQDPEAGGLPAPELYVVVNNGLTPDFQVTSRTMLSILGRSLSAAIRAQTAGAIALTKGYAARTGLPLHVAFIDQRFGRTSKAPFDRDFMRALFAHGERVGQAGTAFDWSADAITTSTVRAEAEGRRAAMR</sequence>
<feature type="short sequence motif" description="GXGXXG" evidence="2">
    <location>
        <begin position="90"/>
        <end position="95"/>
    </location>
</feature>
<dbReference type="Gene3D" id="3.40.1090.10">
    <property type="entry name" value="Cytosolic phospholipase A2 catalytic domain"/>
    <property type="match status" value="1"/>
</dbReference>
<keyword evidence="2" id="KW-0378">Hydrolase</keyword>
<evidence type="ECO:0000256" key="1">
    <source>
        <dbReference type="ARBA" id="ARBA00023098"/>
    </source>
</evidence>
<dbReference type="PROSITE" id="PS51635">
    <property type="entry name" value="PNPLA"/>
    <property type="match status" value="1"/>
</dbReference>
<evidence type="ECO:0000256" key="2">
    <source>
        <dbReference type="PROSITE-ProRule" id="PRU01161"/>
    </source>
</evidence>
<dbReference type="Pfam" id="PF01734">
    <property type="entry name" value="Patatin"/>
    <property type="match status" value="1"/>
</dbReference>
<keyword evidence="3" id="KW-0732">Signal</keyword>
<keyword evidence="6" id="KW-1185">Reference proteome</keyword>
<organism evidence="5 6">
    <name type="scientific">Methylobacterium isbiliense</name>
    <dbReference type="NCBI Taxonomy" id="315478"/>
    <lineage>
        <taxon>Bacteria</taxon>
        <taxon>Pseudomonadati</taxon>
        <taxon>Pseudomonadota</taxon>
        <taxon>Alphaproteobacteria</taxon>
        <taxon>Hyphomicrobiales</taxon>
        <taxon>Methylobacteriaceae</taxon>
        <taxon>Methylobacterium</taxon>
    </lineage>
</organism>
<dbReference type="Proteomes" id="UP001055153">
    <property type="component" value="Unassembled WGS sequence"/>
</dbReference>
<proteinExistence type="predicted"/>
<feature type="short sequence motif" description="GXSXG" evidence="2">
    <location>
        <begin position="119"/>
        <end position="123"/>
    </location>
</feature>
<keyword evidence="1 2" id="KW-0443">Lipid metabolism</keyword>
<keyword evidence="2" id="KW-0442">Lipid degradation</keyword>
<protein>
    <recommendedName>
        <fullName evidence="4">PNPLA domain-containing protein</fullName>
    </recommendedName>
</protein>
<feature type="signal peptide" evidence="3">
    <location>
        <begin position="1"/>
        <end position="28"/>
    </location>
</feature>
<feature type="short sequence motif" description="DGA/G" evidence="2">
    <location>
        <begin position="261"/>
        <end position="263"/>
    </location>
</feature>
<comment type="caution">
    <text evidence="5">The sequence shown here is derived from an EMBL/GenBank/DDBJ whole genome shotgun (WGS) entry which is preliminary data.</text>
</comment>
<feature type="chain" id="PRO_5047325434" description="PNPLA domain-containing protein" evidence="3">
    <location>
        <begin position="29"/>
        <end position="407"/>
    </location>
</feature>
<dbReference type="InterPro" id="IPR016035">
    <property type="entry name" value="Acyl_Trfase/lysoPLipase"/>
</dbReference>
<feature type="active site" description="Proton acceptor" evidence="2">
    <location>
        <position position="261"/>
    </location>
</feature>
<evidence type="ECO:0000259" key="4">
    <source>
        <dbReference type="PROSITE" id="PS51635"/>
    </source>
</evidence>
<feature type="domain" description="PNPLA" evidence="4">
    <location>
        <begin position="86"/>
        <end position="274"/>
    </location>
</feature>
<dbReference type="SUPFAM" id="SSF52151">
    <property type="entry name" value="FabD/lysophospholipase-like"/>
    <property type="match status" value="1"/>
</dbReference>
<reference evidence="5" key="2">
    <citation type="submission" date="2021-08" db="EMBL/GenBank/DDBJ databases">
        <authorList>
            <person name="Tani A."/>
            <person name="Ola A."/>
            <person name="Ogura Y."/>
            <person name="Katsura K."/>
            <person name="Hayashi T."/>
        </authorList>
    </citation>
    <scope>NUCLEOTIDE SEQUENCE</scope>
    <source>
        <strain evidence="5">DSM 17168</strain>
    </source>
</reference>
<evidence type="ECO:0000313" key="6">
    <source>
        <dbReference type="Proteomes" id="UP001055153"/>
    </source>
</evidence>
<dbReference type="EMBL" id="BPQQ01000058">
    <property type="protein sequence ID" value="GJE02593.1"/>
    <property type="molecule type" value="Genomic_DNA"/>
</dbReference>
<evidence type="ECO:0000313" key="5">
    <source>
        <dbReference type="EMBL" id="GJE02593.1"/>
    </source>
</evidence>
<feature type="active site" description="Nucleophile" evidence="2">
    <location>
        <position position="121"/>
    </location>
</feature>
<dbReference type="InterPro" id="IPR002641">
    <property type="entry name" value="PNPLA_dom"/>
</dbReference>
<accession>A0ABQ4SJJ3</accession>
<gene>
    <name evidence="5" type="ORF">GMJLKIPL_4542</name>
</gene>
<reference evidence="5" key="1">
    <citation type="journal article" date="2021" name="Front. Microbiol.">
        <title>Comprehensive Comparative Genomics and Phenotyping of Methylobacterium Species.</title>
        <authorList>
            <person name="Alessa O."/>
            <person name="Ogura Y."/>
            <person name="Fujitani Y."/>
            <person name="Takami H."/>
            <person name="Hayashi T."/>
            <person name="Sahin N."/>
            <person name="Tani A."/>
        </authorList>
    </citation>
    <scope>NUCLEOTIDE SEQUENCE</scope>
    <source>
        <strain evidence="5">DSM 17168</strain>
    </source>
</reference>
<evidence type="ECO:0000256" key="3">
    <source>
        <dbReference type="SAM" id="SignalP"/>
    </source>
</evidence>